<reference evidence="2" key="1">
    <citation type="journal article" date="2013" name="Science">
        <title>The Amborella genome and the evolution of flowering plants.</title>
        <authorList>
            <consortium name="Amborella Genome Project"/>
        </authorList>
    </citation>
    <scope>NUCLEOTIDE SEQUENCE [LARGE SCALE GENOMIC DNA]</scope>
</reference>
<keyword evidence="2" id="KW-1185">Reference proteome</keyword>
<dbReference type="Gramene" id="ERM98029">
    <property type="protein sequence ID" value="ERM98029"/>
    <property type="gene ID" value="AMTR_s00120p00064580"/>
</dbReference>
<dbReference type="AlphaFoldDB" id="W1NTT9"/>
<proteinExistence type="predicted"/>
<dbReference type="EMBL" id="KI395590">
    <property type="protein sequence ID" value="ERM98029.1"/>
    <property type="molecule type" value="Genomic_DNA"/>
</dbReference>
<gene>
    <name evidence="1" type="ORF">AMTR_s00120p00064580</name>
</gene>
<accession>W1NTT9</accession>
<dbReference type="HOGENOM" id="CLU_2725596_0_0_1"/>
<name>W1NTT9_AMBTC</name>
<evidence type="ECO:0000313" key="2">
    <source>
        <dbReference type="Proteomes" id="UP000017836"/>
    </source>
</evidence>
<organism evidence="1 2">
    <name type="scientific">Amborella trichopoda</name>
    <dbReference type="NCBI Taxonomy" id="13333"/>
    <lineage>
        <taxon>Eukaryota</taxon>
        <taxon>Viridiplantae</taxon>
        <taxon>Streptophyta</taxon>
        <taxon>Embryophyta</taxon>
        <taxon>Tracheophyta</taxon>
        <taxon>Spermatophyta</taxon>
        <taxon>Magnoliopsida</taxon>
        <taxon>Amborellales</taxon>
        <taxon>Amborellaceae</taxon>
        <taxon>Amborella</taxon>
    </lineage>
</organism>
<evidence type="ECO:0000313" key="1">
    <source>
        <dbReference type="EMBL" id="ERM98029.1"/>
    </source>
</evidence>
<protein>
    <submittedName>
        <fullName evidence="1">Uncharacterized protein</fullName>
    </submittedName>
</protein>
<sequence length="72" mass="8143">MRAKGRVPGAPTMSEYHARWCLAMCFAKAQFKSKAWVMQSRVRSELGVTLLEVQCKRQCAPSQNSKQTRPKG</sequence>
<dbReference type="Proteomes" id="UP000017836">
    <property type="component" value="Unassembled WGS sequence"/>
</dbReference>